<evidence type="ECO:0000313" key="11">
    <source>
        <dbReference type="EMBL" id="MFD2758199.1"/>
    </source>
</evidence>
<evidence type="ECO:0000256" key="1">
    <source>
        <dbReference type="ARBA" id="ARBA00004651"/>
    </source>
</evidence>
<feature type="region of interest" description="Disordered" evidence="9">
    <location>
        <begin position="1"/>
        <end position="23"/>
    </location>
</feature>
<evidence type="ECO:0000313" key="12">
    <source>
        <dbReference type="Proteomes" id="UP001597492"/>
    </source>
</evidence>
<dbReference type="PROSITE" id="PS50928">
    <property type="entry name" value="ABC_TM1"/>
    <property type="match status" value="1"/>
</dbReference>
<dbReference type="Proteomes" id="UP001597492">
    <property type="component" value="Unassembled WGS sequence"/>
</dbReference>
<feature type="transmembrane region" description="Helical" evidence="8">
    <location>
        <begin position="279"/>
        <end position="299"/>
    </location>
</feature>
<organism evidence="11 12">
    <name type="scientific">Gulosibacter faecalis</name>
    <dbReference type="NCBI Taxonomy" id="272240"/>
    <lineage>
        <taxon>Bacteria</taxon>
        <taxon>Bacillati</taxon>
        <taxon>Actinomycetota</taxon>
        <taxon>Actinomycetes</taxon>
        <taxon>Micrococcales</taxon>
        <taxon>Microbacteriaceae</taxon>
        <taxon>Gulosibacter</taxon>
    </lineage>
</organism>
<feature type="domain" description="ABC transmembrane type-1" evidence="10">
    <location>
        <begin position="88"/>
        <end position="298"/>
    </location>
</feature>
<feature type="transmembrane region" description="Helical" evidence="8">
    <location>
        <begin position="121"/>
        <end position="141"/>
    </location>
</feature>
<dbReference type="PANTHER" id="PTHR42929:SF1">
    <property type="entry name" value="INNER MEMBRANE ABC TRANSPORTER PERMEASE PROTEIN YDCU-RELATED"/>
    <property type="match status" value="1"/>
</dbReference>
<comment type="subcellular location">
    <subcellularLocation>
        <location evidence="1 8">Cell membrane</location>
        <topology evidence="1 8">Multi-pass membrane protein</topology>
    </subcellularLocation>
</comment>
<dbReference type="Gene3D" id="1.10.3720.10">
    <property type="entry name" value="MetI-like"/>
    <property type="match status" value="1"/>
</dbReference>
<keyword evidence="5 8" id="KW-0812">Transmembrane</keyword>
<keyword evidence="7 8" id="KW-0472">Membrane</keyword>
<proteinExistence type="inferred from homology"/>
<evidence type="ECO:0000256" key="3">
    <source>
        <dbReference type="ARBA" id="ARBA00022448"/>
    </source>
</evidence>
<keyword evidence="12" id="KW-1185">Reference proteome</keyword>
<accession>A0ABW5V055</accession>
<evidence type="ECO:0000256" key="4">
    <source>
        <dbReference type="ARBA" id="ARBA00022475"/>
    </source>
</evidence>
<evidence type="ECO:0000256" key="5">
    <source>
        <dbReference type="ARBA" id="ARBA00022692"/>
    </source>
</evidence>
<comment type="caution">
    <text evidence="11">The sequence shown here is derived from an EMBL/GenBank/DDBJ whole genome shotgun (WGS) entry which is preliminary data.</text>
</comment>
<feature type="transmembrane region" description="Helical" evidence="8">
    <location>
        <begin position="92"/>
        <end position="114"/>
    </location>
</feature>
<evidence type="ECO:0000256" key="8">
    <source>
        <dbReference type="RuleBase" id="RU363032"/>
    </source>
</evidence>
<dbReference type="InterPro" id="IPR000515">
    <property type="entry name" value="MetI-like"/>
</dbReference>
<evidence type="ECO:0000256" key="7">
    <source>
        <dbReference type="ARBA" id="ARBA00023136"/>
    </source>
</evidence>
<evidence type="ECO:0000256" key="6">
    <source>
        <dbReference type="ARBA" id="ARBA00022989"/>
    </source>
</evidence>
<reference evidence="12" key="1">
    <citation type="journal article" date="2019" name="Int. J. Syst. Evol. Microbiol.">
        <title>The Global Catalogue of Microorganisms (GCM) 10K type strain sequencing project: providing services to taxonomists for standard genome sequencing and annotation.</title>
        <authorList>
            <consortium name="The Broad Institute Genomics Platform"/>
            <consortium name="The Broad Institute Genome Sequencing Center for Infectious Disease"/>
            <person name="Wu L."/>
            <person name="Ma J."/>
        </authorList>
    </citation>
    <scope>NUCLEOTIDE SEQUENCE [LARGE SCALE GENOMIC DNA]</scope>
    <source>
        <strain evidence="12">TISTR 1514</strain>
    </source>
</reference>
<evidence type="ECO:0000256" key="9">
    <source>
        <dbReference type="SAM" id="MobiDB-lite"/>
    </source>
</evidence>
<dbReference type="EMBL" id="JBHUNE010000006">
    <property type="protein sequence ID" value="MFD2758199.1"/>
    <property type="molecule type" value="Genomic_DNA"/>
</dbReference>
<protein>
    <submittedName>
        <fullName evidence="11">ABC transporter permease</fullName>
    </submittedName>
</protein>
<feature type="transmembrane region" description="Helical" evidence="8">
    <location>
        <begin position="30"/>
        <end position="52"/>
    </location>
</feature>
<dbReference type="PANTHER" id="PTHR42929">
    <property type="entry name" value="INNER MEMBRANE ABC TRANSPORTER PERMEASE PROTEIN YDCU-RELATED-RELATED"/>
    <property type="match status" value="1"/>
</dbReference>
<dbReference type="RefSeq" id="WP_019619692.1">
    <property type="nucleotide sequence ID" value="NZ_JBHUNE010000006.1"/>
</dbReference>
<feature type="transmembrane region" description="Helical" evidence="8">
    <location>
        <begin position="174"/>
        <end position="199"/>
    </location>
</feature>
<dbReference type="Pfam" id="PF00528">
    <property type="entry name" value="BPD_transp_1"/>
    <property type="match status" value="1"/>
</dbReference>
<dbReference type="CDD" id="cd06261">
    <property type="entry name" value="TM_PBP2"/>
    <property type="match status" value="1"/>
</dbReference>
<dbReference type="SUPFAM" id="SSF161098">
    <property type="entry name" value="MetI-like"/>
    <property type="match status" value="1"/>
</dbReference>
<keyword evidence="6 8" id="KW-1133">Transmembrane helix</keyword>
<comment type="similarity">
    <text evidence="2">Belongs to the binding-protein-dependent transport system permease family. CysTW subfamily.</text>
</comment>
<name>A0ABW5V055_9MICO</name>
<evidence type="ECO:0000256" key="2">
    <source>
        <dbReference type="ARBA" id="ARBA00007069"/>
    </source>
</evidence>
<dbReference type="InterPro" id="IPR035906">
    <property type="entry name" value="MetI-like_sf"/>
</dbReference>
<gene>
    <name evidence="11" type="ORF">ACFSW7_07390</name>
</gene>
<feature type="transmembrane region" description="Helical" evidence="8">
    <location>
        <begin position="220"/>
        <end position="242"/>
    </location>
</feature>
<sequence>MARTDPDSTTAIAVRSGGQVRPPRPRRAGYGLVTPGILFLLVFFVVPVFTLLATSLYVKPPGADIGQFAPALEFGNYAIVLGDYWPELIRSFGFALIATVLCLVIGYPMAYLIAVRLRGHGLLQGILLVLLIAPFFTSFVLRTQAWRQVLADEGFVVQTLKVLHLMPQEATLTATSFAVVAGLTYNFLPFMVLPIFANLQALDGRLLEAGRDLYANGSTVFRTVTFPLSVPGVLAGTLLTFIPAAGDYVSAAILGNNRNTTMIGQVIESRFMRVLDYPGAAALSFILMLSILLLVTLYVRRFGTRDLV</sequence>
<keyword evidence="3 8" id="KW-0813">Transport</keyword>
<evidence type="ECO:0000259" key="10">
    <source>
        <dbReference type="PROSITE" id="PS50928"/>
    </source>
</evidence>
<keyword evidence="4" id="KW-1003">Cell membrane</keyword>